<keyword evidence="2" id="KW-0732">Signal</keyword>
<sequence>MNFLLLGTLFLLIGSVLSAPKGCVRGSIVATRVHENRGMKEEIRNQLGITVNDDDIIKSFFVINRRFRERFVKIERVAENLGMFFFKYEIFDDRRGPFRQIRRAHWLNLKGCKVQPSLHAPDVDYDY</sequence>
<keyword evidence="5" id="KW-1185">Reference proteome</keyword>
<evidence type="ECO:0000256" key="1">
    <source>
        <dbReference type="PROSITE-ProRule" id="PRU00230"/>
    </source>
</evidence>
<keyword evidence="1" id="KW-0217">Developmental protein</keyword>
<evidence type="ECO:0000313" key="4">
    <source>
        <dbReference type="EMBL" id="VDL75841.1"/>
    </source>
</evidence>
<evidence type="ECO:0000313" key="6">
    <source>
        <dbReference type="WBParaSite" id="NBR_0001225101-mRNA-1"/>
    </source>
</evidence>
<feature type="signal peptide" evidence="2">
    <location>
        <begin position="1"/>
        <end position="18"/>
    </location>
</feature>
<gene>
    <name evidence="4" type="ORF">NBR_LOCUS12252</name>
</gene>
<dbReference type="PROSITE" id="PS50933">
    <property type="entry name" value="CHRD"/>
    <property type="match status" value="1"/>
</dbReference>
<name>A0A0N4Y7U3_NIPBR</name>
<proteinExistence type="predicted"/>
<accession>A0A0N4Y7U3</accession>
<reference evidence="4 5" key="2">
    <citation type="submission" date="2018-11" db="EMBL/GenBank/DDBJ databases">
        <authorList>
            <consortium name="Pathogen Informatics"/>
        </authorList>
    </citation>
    <scope>NUCLEOTIDE SEQUENCE [LARGE SCALE GENOMIC DNA]</scope>
</reference>
<dbReference type="AlphaFoldDB" id="A0A0N4Y7U3"/>
<dbReference type="InterPro" id="IPR010895">
    <property type="entry name" value="CHRD"/>
</dbReference>
<dbReference type="Proteomes" id="UP000271162">
    <property type="component" value="Unassembled WGS sequence"/>
</dbReference>
<feature type="chain" id="PRO_5043125414" evidence="2">
    <location>
        <begin position="19"/>
        <end position="127"/>
    </location>
</feature>
<dbReference type="WBParaSite" id="NBR_0001225101-mRNA-1">
    <property type="protein sequence ID" value="NBR_0001225101-mRNA-1"/>
    <property type="gene ID" value="NBR_0001225101"/>
</dbReference>
<evidence type="ECO:0000259" key="3">
    <source>
        <dbReference type="PROSITE" id="PS50933"/>
    </source>
</evidence>
<organism evidence="6">
    <name type="scientific">Nippostrongylus brasiliensis</name>
    <name type="common">Rat hookworm</name>
    <dbReference type="NCBI Taxonomy" id="27835"/>
    <lineage>
        <taxon>Eukaryota</taxon>
        <taxon>Metazoa</taxon>
        <taxon>Ecdysozoa</taxon>
        <taxon>Nematoda</taxon>
        <taxon>Chromadorea</taxon>
        <taxon>Rhabditida</taxon>
        <taxon>Rhabditina</taxon>
        <taxon>Rhabditomorpha</taxon>
        <taxon>Strongyloidea</taxon>
        <taxon>Heligmosomidae</taxon>
        <taxon>Nippostrongylus</taxon>
    </lineage>
</organism>
<feature type="domain" description="CHRD" evidence="3">
    <location>
        <begin position="1"/>
        <end position="33"/>
    </location>
</feature>
<dbReference type="EMBL" id="UYSL01020703">
    <property type="protein sequence ID" value="VDL75841.1"/>
    <property type="molecule type" value="Genomic_DNA"/>
</dbReference>
<protein>
    <submittedName>
        <fullName evidence="6">CHRD domain-containing protein</fullName>
    </submittedName>
</protein>
<evidence type="ECO:0000256" key="2">
    <source>
        <dbReference type="SAM" id="SignalP"/>
    </source>
</evidence>
<evidence type="ECO:0000313" key="5">
    <source>
        <dbReference type="Proteomes" id="UP000271162"/>
    </source>
</evidence>
<reference evidence="6" key="1">
    <citation type="submission" date="2017-02" db="UniProtKB">
        <authorList>
            <consortium name="WormBaseParasite"/>
        </authorList>
    </citation>
    <scope>IDENTIFICATION</scope>
</reference>